<dbReference type="AlphaFoldDB" id="A0A8H9KRF2"/>
<dbReference type="RefSeq" id="WP_035946155.1">
    <property type="nucleotide sequence ID" value="NZ_BMEA01000001.1"/>
</dbReference>
<feature type="domain" description="N-acetyltransferase" evidence="3">
    <location>
        <begin position="159"/>
        <end position="301"/>
    </location>
</feature>
<sequence length="301" mass="32773">MDLKPLPDGLVARPHVLDDAQAVCDLVAATEVVDAGAAAIEVEDIQGDWARSSFDLATESIGLWDGDRLVAAAEVFKGRRADGGVHPEHRGRGLGTWLADWVEDCARSSGSTLVGQTVPSPSNAEDFFRARGYREGWTSWVLQLPSGTAIEPQSLPTGYSLREFAGGEDGRIAFRLIDDAFSEWPGRDPATYDDWAPRGPLRPGFQPWQIRFVTDPDGTDVGVCYTIHAGDTGYVDAIAVRRDQRGLGLARALLADAFSRARQHGATVSELSTDSRTGALGLYEHVGMHVTQTWRHWMTDL</sequence>
<evidence type="ECO:0000256" key="1">
    <source>
        <dbReference type="ARBA" id="ARBA00022679"/>
    </source>
</evidence>
<evidence type="ECO:0000313" key="5">
    <source>
        <dbReference type="Proteomes" id="UP000628079"/>
    </source>
</evidence>
<dbReference type="PANTHER" id="PTHR43420:SF47">
    <property type="entry name" value="N-ACETYLTRANSFERASE DOMAIN-CONTAINING PROTEIN"/>
    <property type="match status" value="1"/>
</dbReference>
<dbReference type="InterPro" id="IPR016181">
    <property type="entry name" value="Acyl_CoA_acyltransferase"/>
</dbReference>
<feature type="domain" description="N-acetyltransferase" evidence="3">
    <location>
        <begin position="10"/>
        <end position="156"/>
    </location>
</feature>
<evidence type="ECO:0000313" key="4">
    <source>
        <dbReference type="EMBL" id="GGB69334.1"/>
    </source>
</evidence>
<accession>A0A8H9KRF2</accession>
<dbReference type="CDD" id="cd04301">
    <property type="entry name" value="NAT_SF"/>
    <property type="match status" value="2"/>
</dbReference>
<gene>
    <name evidence="4" type="ORF">GCM10011314_05760</name>
</gene>
<dbReference type="InterPro" id="IPR000182">
    <property type="entry name" value="GNAT_dom"/>
</dbReference>
<reference evidence="4" key="1">
    <citation type="journal article" date="2014" name="Int. J. Syst. Evol. Microbiol.">
        <title>Complete genome sequence of Corynebacterium casei LMG S-19264T (=DSM 44701T), isolated from a smear-ripened cheese.</title>
        <authorList>
            <consortium name="US DOE Joint Genome Institute (JGI-PGF)"/>
            <person name="Walter F."/>
            <person name="Albersmeier A."/>
            <person name="Kalinowski J."/>
            <person name="Ruckert C."/>
        </authorList>
    </citation>
    <scope>NUCLEOTIDE SEQUENCE</scope>
    <source>
        <strain evidence="4">CGMCC 1.10749</strain>
    </source>
</reference>
<dbReference type="Proteomes" id="UP000628079">
    <property type="component" value="Unassembled WGS sequence"/>
</dbReference>
<organism evidence="4 5">
    <name type="scientific">Knoellia flava</name>
    <dbReference type="NCBI Taxonomy" id="913969"/>
    <lineage>
        <taxon>Bacteria</taxon>
        <taxon>Bacillati</taxon>
        <taxon>Actinomycetota</taxon>
        <taxon>Actinomycetes</taxon>
        <taxon>Micrococcales</taxon>
        <taxon>Intrasporangiaceae</taxon>
        <taxon>Knoellia</taxon>
    </lineage>
</organism>
<evidence type="ECO:0000256" key="2">
    <source>
        <dbReference type="ARBA" id="ARBA00023315"/>
    </source>
</evidence>
<dbReference type="Pfam" id="PF00583">
    <property type="entry name" value="Acetyltransf_1"/>
    <property type="match status" value="1"/>
</dbReference>
<name>A0A8H9KRF2_9MICO</name>
<keyword evidence="1 4" id="KW-0808">Transferase</keyword>
<dbReference type="PANTHER" id="PTHR43420">
    <property type="entry name" value="ACETYLTRANSFERASE"/>
    <property type="match status" value="1"/>
</dbReference>
<comment type="caution">
    <text evidence="4">The sequence shown here is derived from an EMBL/GenBank/DDBJ whole genome shotgun (WGS) entry which is preliminary data.</text>
</comment>
<dbReference type="EMBL" id="BMEA01000001">
    <property type="protein sequence ID" value="GGB69334.1"/>
    <property type="molecule type" value="Genomic_DNA"/>
</dbReference>
<evidence type="ECO:0000259" key="3">
    <source>
        <dbReference type="PROSITE" id="PS51186"/>
    </source>
</evidence>
<protein>
    <submittedName>
        <fullName evidence="4">N-acetyltransferase</fullName>
    </submittedName>
</protein>
<keyword evidence="2" id="KW-0012">Acyltransferase</keyword>
<dbReference type="Pfam" id="PF13508">
    <property type="entry name" value="Acetyltransf_7"/>
    <property type="match status" value="1"/>
</dbReference>
<dbReference type="PROSITE" id="PS51186">
    <property type="entry name" value="GNAT"/>
    <property type="match status" value="2"/>
</dbReference>
<dbReference type="GO" id="GO:0016747">
    <property type="term" value="F:acyltransferase activity, transferring groups other than amino-acyl groups"/>
    <property type="evidence" value="ECO:0007669"/>
    <property type="project" value="InterPro"/>
</dbReference>
<dbReference type="InterPro" id="IPR050680">
    <property type="entry name" value="YpeA/RimI_acetyltransf"/>
</dbReference>
<reference evidence="4" key="2">
    <citation type="submission" date="2020-09" db="EMBL/GenBank/DDBJ databases">
        <authorList>
            <person name="Sun Q."/>
            <person name="Zhou Y."/>
        </authorList>
    </citation>
    <scope>NUCLEOTIDE SEQUENCE</scope>
    <source>
        <strain evidence="4">CGMCC 1.10749</strain>
    </source>
</reference>
<dbReference type="Gene3D" id="3.40.630.30">
    <property type="match status" value="1"/>
</dbReference>
<proteinExistence type="predicted"/>
<dbReference type="SUPFAM" id="SSF55729">
    <property type="entry name" value="Acyl-CoA N-acyltransferases (Nat)"/>
    <property type="match status" value="1"/>
</dbReference>